<dbReference type="InterPro" id="IPR036890">
    <property type="entry name" value="HATPase_C_sf"/>
</dbReference>
<comment type="caution">
    <text evidence="1">The sequence shown here is derived from an EMBL/GenBank/DDBJ whole genome shotgun (WGS) entry which is preliminary data.</text>
</comment>
<protein>
    <submittedName>
        <fullName evidence="1">Ethanolamine sensor histidine kinase</fullName>
        <ecNumber evidence="1">2.7.13.3</ecNumber>
    </submittedName>
</protein>
<name>F9EMD3_9FUSO</name>
<evidence type="ECO:0000313" key="1">
    <source>
        <dbReference type="EMBL" id="EGQ79891.1"/>
    </source>
</evidence>
<gene>
    <name evidence="1" type="ORF">HMPREF9094_1088</name>
</gene>
<dbReference type="GO" id="GO:0004673">
    <property type="term" value="F:protein histidine kinase activity"/>
    <property type="evidence" value="ECO:0007669"/>
    <property type="project" value="UniProtKB-EC"/>
</dbReference>
<evidence type="ECO:0000313" key="2">
    <source>
        <dbReference type="Proteomes" id="UP000005392"/>
    </source>
</evidence>
<keyword evidence="1" id="KW-0418">Kinase</keyword>
<dbReference type="HOGENOM" id="CLU_3200188_0_0_0"/>
<reference evidence="1 2" key="1">
    <citation type="submission" date="2011-05" db="EMBL/GenBank/DDBJ databases">
        <authorList>
            <person name="Muzny D."/>
            <person name="Qin X."/>
            <person name="Deng J."/>
            <person name="Jiang H."/>
            <person name="Liu Y."/>
            <person name="Qu J."/>
            <person name="Song X.-Z."/>
            <person name="Zhang L."/>
            <person name="Thornton R."/>
            <person name="Coyle M."/>
            <person name="Francisco L."/>
            <person name="Jackson L."/>
            <person name="Javaid M."/>
            <person name="Korchina V."/>
            <person name="Kovar C."/>
            <person name="Mata R."/>
            <person name="Mathew T."/>
            <person name="Ngo R."/>
            <person name="Nguyen L."/>
            <person name="Nguyen N."/>
            <person name="Okwuonu G."/>
            <person name="Ongeri F."/>
            <person name="Pham C."/>
            <person name="Simmons D."/>
            <person name="Wilczek-Boney K."/>
            <person name="Hale W."/>
            <person name="Jakkamsetti A."/>
            <person name="Pham P."/>
            <person name="Ruth R."/>
            <person name="San Lucas F."/>
            <person name="Warren J."/>
            <person name="Zhang J."/>
            <person name="Zhao Z."/>
            <person name="Zhou C."/>
            <person name="Zhu D."/>
            <person name="Lee S."/>
            <person name="Bess C."/>
            <person name="Blankenburg K."/>
            <person name="Forbes L."/>
            <person name="Fu Q."/>
            <person name="Gubbala S."/>
            <person name="Hirani K."/>
            <person name="Jayaseelan J.C."/>
            <person name="Lara F."/>
            <person name="Munidasa M."/>
            <person name="Palculict T."/>
            <person name="Patil S."/>
            <person name="Pu L.-L."/>
            <person name="Saada N."/>
            <person name="Tang L."/>
            <person name="Weissenberger G."/>
            <person name="Zhu Y."/>
            <person name="Hemphill L."/>
            <person name="Shang Y."/>
            <person name="Youmans B."/>
            <person name="Ayvaz T."/>
            <person name="Ross M."/>
            <person name="Santibanez J."/>
            <person name="Aqrawi P."/>
            <person name="Gross S."/>
            <person name="Joshi V."/>
            <person name="Fowler G."/>
            <person name="Nazareth L."/>
            <person name="Reid J."/>
            <person name="Worley K."/>
            <person name="Petrosino J."/>
            <person name="Highlander S."/>
            <person name="Gibbs R."/>
        </authorList>
    </citation>
    <scope>NUCLEOTIDE SEQUENCE [LARGE SCALE GENOMIC DNA]</scope>
    <source>
        <strain evidence="1 2">ATCC 51191</strain>
    </source>
</reference>
<organism evidence="1 2">
    <name type="scientific">Fusobacterium animalis ATCC 51191</name>
    <dbReference type="NCBI Taxonomy" id="997347"/>
    <lineage>
        <taxon>Bacteria</taxon>
        <taxon>Fusobacteriati</taxon>
        <taxon>Fusobacteriota</taxon>
        <taxon>Fusobacteriia</taxon>
        <taxon>Fusobacteriales</taxon>
        <taxon>Fusobacteriaceae</taxon>
        <taxon>Fusobacterium</taxon>
    </lineage>
</organism>
<keyword evidence="2" id="KW-1185">Reference proteome</keyword>
<dbReference type="AlphaFoldDB" id="F9EMD3"/>
<dbReference type="PATRIC" id="fig|997347.4.peg.1014"/>
<dbReference type="Proteomes" id="UP000005392">
    <property type="component" value="Unassembled WGS sequence"/>
</dbReference>
<keyword evidence="1" id="KW-0808">Transferase</keyword>
<proteinExistence type="predicted"/>
<accession>F9EMD3</accession>
<sequence>MEVKKETNSMGLLIINSLVKDKLKGNLEIRSKKDKGTTIEFDFKN</sequence>
<dbReference type="EC" id="2.7.13.3" evidence="1"/>
<dbReference type="EMBL" id="AFQD01000175">
    <property type="protein sequence ID" value="EGQ79891.1"/>
    <property type="molecule type" value="Genomic_DNA"/>
</dbReference>
<dbReference type="Gene3D" id="3.30.565.10">
    <property type="entry name" value="Histidine kinase-like ATPase, C-terminal domain"/>
    <property type="match status" value="1"/>
</dbReference>